<dbReference type="VEuPathDB" id="FungiDB:MYCTH_2310915"/>
<dbReference type="HOGENOM" id="CLU_094269_0_0_1"/>
<dbReference type="PANTHER" id="PTHR35391:SF5">
    <property type="entry name" value="DUF6590 DOMAIN-CONTAINING PROTEIN"/>
    <property type="match status" value="1"/>
</dbReference>
<dbReference type="InterPro" id="IPR046497">
    <property type="entry name" value="DUF6590"/>
</dbReference>
<dbReference type="RefSeq" id="XP_003666323.1">
    <property type="nucleotide sequence ID" value="XM_003666275.1"/>
</dbReference>
<evidence type="ECO:0000259" key="1">
    <source>
        <dbReference type="Pfam" id="PF20233"/>
    </source>
</evidence>
<dbReference type="KEGG" id="mtm:MYCTH_2310915"/>
<evidence type="ECO:0000313" key="2">
    <source>
        <dbReference type="EMBL" id="AEO61078.1"/>
    </source>
</evidence>
<accession>G2QM98</accession>
<gene>
    <name evidence="2" type="ORF">MYCTH_2310915</name>
</gene>
<dbReference type="Pfam" id="PF20233">
    <property type="entry name" value="DUF6590"/>
    <property type="match status" value="1"/>
</dbReference>
<sequence>MRGIPGPQPLQGDEFKVVDKPKRFFQLGRIFATDWFEPATADMLDRKTPPGALASGCQGPHGGKHITKSRWFVVVRRRLHHSLCFRITTYGGTNAAKTNRGRAEDFVVLYRANVRPARPYDDEEISRKPIAVIVEAPDQYISPIARLDCGRIYTVEDNLKVAKIGRVHPSHLDLLDEYFKASVK</sequence>
<feature type="domain" description="DUF6590" evidence="1">
    <location>
        <begin position="22"/>
        <end position="176"/>
    </location>
</feature>
<reference evidence="2 3" key="1">
    <citation type="journal article" date="2011" name="Nat. Biotechnol.">
        <title>Comparative genomic analysis of the thermophilic biomass-degrading fungi Myceliophthora thermophila and Thielavia terrestris.</title>
        <authorList>
            <person name="Berka R.M."/>
            <person name="Grigoriev I.V."/>
            <person name="Otillar R."/>
            <person name="Salamov A."/>
            <person name="Grimwood J."/>
            <person name="Reid I."/>
            <person name="Ishmael N."/>
            <person name="John T."/>
            <person name="Darmond C."/>
            <person name="Moisan M.-C."/>
            <person name="Henrissat B."/>
            <person name="Coutinho P.M."/>
            <person name="Lombard V."/>
            <person name="Natvig D.O."/>
            <person name="Lindquist E."/>
            <person name="Schmutz J."/>
            <person name="Lucas S."/>
            <person name="Harris P."/>
            <person name="Powlowski J."/>
            <person name="Bellemare A."/>
            <person name="Taylor D."/>
            <person name="Butler G."/>
            <person name="de Vries R.P."/>
            <person name="Allijn I.E."/>
            <person name="van den Brink J."/>
            <person name="Ushinsky S."/>
            <person name="Storms R."/>
            <person name="Powell A.J."/>
            <person name="Paulsen I.T."/>
            <person name="Elbourne L.D.H."/>
            <person name="Baker S.E."/>
            <person name="Magnuson J."/>
            <person name="LaBoissiere S."/>
            <person name="Clutterbuck A.J."/>
            <person name="Martinez D."/>
            <person name="Wogulis M."/>
            <person name="de Leon A.L."/>
            <person name="Rey M.W."/>
            <person name="Tsang A."/>
        </authorList>
    </citation>
    <scope>NUCLEOTIDE SEQUENCE [LARGE SCALE GENOMIC DNA]</scope>
    <source>
        <strain evidence="3">ATCC 42464 / BCRC 31852 / DSM 1799</strain>
    </source>
</reference>
<dbReference type="eggNOG" id="ENOG502RQVF">
    <property type="taxonomic scope" value="Eukaryota"/>
</dbReference>
<evidence type="ECO:0000313" key="3">
    <source>
        <dbReference type="Proteomes" id="UP000007322"/>
    </source>
</evidence>
<organism evidence="2 3">
    <name type="scientific">Thermothelomyces thermophilus (strain ATCC 42464 / BCRC 31852 / DSM 1799)</name>
    <name type="common">Sporotrichum thermophile</name>
    <dbReference type="NCBI Taxonomy" id="573729"/>
    <lineage>
        <taxon>Eukaryota</taxon>
        <taxon>Fungi</taxon>
        <taxon>Dikarya</taxon>
        <taxon>Ascomycota</taxon>
        <taxon>Pezizomycotina</taxon>
        <taxon>Sordariomycetes</taxon>
        <taxon>Sordariomycetidae</taxon>
        <taxon>Sordariales</taxon>
        <taxon>Chaetomiaceae</taxon>
        <taxon>Thermothelomyces</taxon>
    </lineage>
</organism>
<dbReference type="GeneID" id="11514616"/>
<dbReference type="AlphaFoldDB" id="G2QM98"/>
<dbReference type="OMA" id="HAVIHMK"/>
<protein>
    <recommendedName>
        <fullName evidence="1">DUF6590 domain-containing protein</fullName>
    </recommendedName>
</protein>
<dbReference type="InParanoid" id="G2QM98"/>
<proteinExistence type="predicted"/>
<dbReference type="PANTHER" id="PTHR35391">
    <property type="entry name" value="C2H2-TYPE DOMAIN-CONTAINING PROTEIN-RELATED"/>
    <property type="match status" value="1"/>
</dbReference>
<dbReference type="OrthoDB" id="3559580at2759"/>
<dbReference type="EMBL" id="CP003007">
    <property type="protein sequence ID" value="AEO61078.1"/>
    <property type="molecule type" value="Genomic_DNA"/>
</dbReference>
<dbReference type="Proteomes" id="UP000007322">
    <property type="component" value="Chromosome 6"/>
</dbReference>
<name>G2QM98_THET4</name>
<keyword evidence="3" id="KW-1185">Reference proteome</keyword>